<feature type="domain" description="PB1" evidence="2">
    <location>
        <begin position="19"/>
        <end position="102"/>
    </location>
</feature>
<dbReference type="AlphaFoldDB" id="A0A4V3WMC8"/>
<accession>A0A4V3WMC8</accession>
<dbReference type="Pfam" id="PF00564">
    <property type="entry name" value="PB1"/>
    <property type="match status" value="1"/>
</dbReference>
<evidence type="ECO:0000313" key="3">
    <source>
        <dbReference type="EMBL" id="THG08117.1"/>
    </source>
</evidence>
<dbReference type="EMBL" id="SDRB02009569">
    <property type="protein sequence ID" value="THG08117.1"/>
    <property type="molecule type" value="Genomic_DNA"/>
</dbReference>
<dbReference type="PANTHER" id="PTHR31066">
    <property type="entry name" value="OS05G0427100 PROTEIN-RELATED"/>
    <property type="match status" value="1"/>
</dbReference>
<name>A0A4V3WMC8_CAMSN</name>
<organism evidence="3 4">
    <name type="scientific">Camellia sinensis var. sinensis</name>
    <name type="common">China tea</name>
    <dbReference type="NCBI Taxonomy" id="542762"/>
    <lineage>
        <taxon>Eukaryota</taxon>
        <taxon>Viridiplantae</taxon>
        <taxon>Streptophyta</taxon>
        <taxon>Embryophyta</taxon>
        <taxon>Tracheophyta</taxon>
        <taxon>Spermatophyta</taxon>
        <taxon>Magnoliopsida</taxon>
        <taxon>eudicotyledons</taxon>
        <taxon>Gunneridae</taxon>
        <taxon>Pentapetalae</taxon>
        <taxon>asterids</taxon>
        <taxon>Ericales</taxon>
        <taxon>Theaceae</taxon>
        <taxon>Camellia</taxon>
    </lineage>
</organism>
<protein>
    <recommendedName>
        <fullName evidence="2">PB1 domain-containing protein</fullName>
    </recommendedName>
</protein>
<evidence type="ECO:0000256" key="1">
    <source>
        <dbReference type="SAM" id="MobiDB-lite"/>
    </source>
</evidence>
<reference evidence="3 4" key="1">
    <citation type="journal article" date="2018" name="Proc. Natl. Acad. Sci. U.S.A.">
        <title>Draft genome sequence of Camellia sinensis var. sinensis provides insights into the evolution of the tea genome and tea quality.</title>
        <authorList>
            <person name="Wei C."/>
            <person name="Yang H."/>
            <person name="Wang S."/>
            <person name="Zhao J."/>
            <person name="Liu C."/>
            <person name="Gao L."/>
            <person name="Xia E."/>
            <person name="Lu Y."/>
            <person name="Tai Y."/>
            <person name="She G."/>
            <person name="Sun J."/>
            <person name="Cao H."/>
            <person name="Tong W."/>
            <person name="Gao Q."/>
            <person name="Li Y."/>
            <person name="Deng W."/>
            <person name="Jiang X."/>
            <person name="Wang W."/>
            <person name="Chen Q."/>
            <person name="Zhang S."/>
            <person name="Li H."/>
            <person name="Wu J."/>
            <person name="Wang P."/>
            <person name="Li P."/>
            <person name="Shi C."/>
            <person name="Zheng F."/>
            <person name="Jian J."/>
            <person name="Huang B."/>
            <person name="Shan D."/>
            <person name="Shi M."/>
            <person name="Fang C."/>
            <person name="Yue Y."/>
            <person name="Li F."/>
            <person name="Li D."/>
            <person name="Wei S."/>
            <person name="Han B."/>
            <person name="Jiang C."/>
            <person name="Yin Y."/>
            <person name="Xia T."/>
            <person name="Zhang Z."/>
            <person name="Bennetzen J.L."/>
            <person name="Zhao S."/>
            <person name="Wan X."/>
        </authorList>
    </citation>
    <scope>NUCLEOTIDE SEQUENCE [LARGE SCALE GENOMIC DNA]</scope>
    <source>
        <strain evidence="4">cv. Shuchazao</strain>
        <tissue evidence="3">Leaf</tissue>
    </source>
</reference>
<dbReference type="InterPro" id="IPR053198">
    <property type="entry name" value="Gynoecium_Dev_Regulator"/>
</dbReference>
<feature type="region of interest" description="Disordered" evidence="1">
    <location>
        <begin position="163"/>
        <end position="209"/>
    </location>
</feature>
<sequence length="385" mass="41126">MAKGKLILICQSGGEFLKDDDGSLKYAGGEAQAVNVNCETLFDALKLKLAEMCNLEYKTVSIKYFLPGNTRTLITLSNDKDLKRMLDFHGDSVIADVFVMGTEGFNGDTLNIFTNRETGIKVAESVNCVVAPKAAVTTSPVDASGPVGTSAACVATRRTKARKKATPAFTDSVTGVDATERRRPTKATTTSNTPHDDSDNSSAPLYSPANVAAKSNDHNLIEEAGHNKDSCEAKEANVLEPTTMVDSCTNSREAGHNKDSCEAKEANVLELTTMVDSCTNSKEAGHNKDSCEAKEANVLEPMTMVDSCTNSKEAGRNKDSCEAKEANVLEPTTMVDSCTNSKEAGHNKDSCEAKEANVLEPTTRVDFCTNCEEAGDNKADCEATL</sequence>
<dbReference type="SMART" id="SM00666">
    <property type="entry name" value="PB1"/>
    <property type="match status" value="1"/>
</dbReference>
<proteinExistence type="predicted"/>
<dbReference type="InterPro" id="IPR000270">
    <property type="entry name" value="PB1_dom"/>
</dbReference>
<evidence type="ECO:0000259" key="2">
    <source>
        <dbReference type="SMART" id="SM00666"/>
    </source>
</evidence>
<keyword evidence="4" id="KW-1185">Reference proteome</keyword>
<gene>
    <name evidence="3" type="ORF">TEA_021308</name>
</gene>
<dbReference type="Proteomes" id="UP000306102">
    <property type="component" value="Unassembled WGS sequence"/>
</dbReference>
<dbReference type="PANTHER" id="PTHR31066:SF97">
    <property type="entry name" value="OS03G0401100 PROTEIN"/>
    <property type="match status" value="1"/>
</dbReference>
<comment type="caution">
    <text evidence="3">The sequence shown here is derived from an EMBL/GenBank/DDBJ whole genome shotgun (WGS) entry which is preliminary data.</text>
</comment>
<dbReference type="SUPFAM" id="SSF54277">
    <property type="entry name" value="CAD &amp; PB1 domains"/>
    <property type="match status" value="1"/>
</dbReference>
<dbReference type="STRING" id="542762.A0A4V3WMC8"/>
<evidence type="ECO:0000313" key="4">
    <source>
        <dbReference type="Proteomes" id="UP000306102"/>
    </source>
</evidence>